<accession>A0A8S4P094</accession>
<dbReference type="PANTHER" id="PTHR46825">
    <property type="entry name" value="D-ALANYL-D-ALANINE-CARBOXYPEPTIDASE/ENDOPEPTIDASE AMPH"/>
    <property type="match status" value="1"/>
</dbReference>
<comment type="caution">
    <text evidence="3">The sequence shown here is derived from an EMBL/GenBank/DDBJ whole genome shotgun (WGS) entry which is preliminary data.</text>
</comment>
<dbReference type="PANTHER" id="PTHR46825:SF15">
    <property type="entry name" value="BETA-LACTAMASE-RELATED DOMAIN-CONTAINING PROTEIN"/>
    <property type="match status" value="1"/>
</dbReference>
<evidence type="ECO:0000256" key="1">
    <source>
        <dbReference type="SAM" id="SignalP"/>
    </source>
</evidence>
<organism evidence="3 4">
    <name type="scientific">Owenia fusiformis</name>
    <name type="common">Polychaete worm</name>
    <dbReference type="NCBI Taxonomy" id="6347"/>
    <lineage>
        <taxon>Eukaryota</taxon>
        <taxon>Metazoa</taxon>
        <taxon>Spiralia</taxon>
        <taxon>Lophotrochozoa</taxon>
        <taxon>Annelida</taxon>
        <taxon>Polychaeta</taxon>
        <taxon>Sedentaria</taxon>
        <taxon>Canalipalpata</taxon>
        <taxon>Sabellida</taxon>
        <taxon>Oweniida</taxon>
        <taxon>Oweniidae</taxon>
        <taxon>Owenia</taxon>
    </lineage>
</organism>
<dbReference type="InterPro" id="IPR050491">
    <property type="entry name" value="AmpC-like"/>
</dbReference>
<feature type="domain" description="Beta-lactamase-related" evidence="2">
    <location>
        <begin position="32"/>
        <end position="372"/>
    </location>
</feature>
<keyword evidence="1" id="KW-0732">Signal</keyword>
<dbReference type="InterPro" id="IPR001466">
    <property type="entry name" value="Beta-lactam-related"/>
</dbReference>
<protein>
    <recommendedName>
        <fullName evidence="2">Beta-lactamase-related domain-containing protein</fullName>
    </recommendedName>
</protein>
<evidence type="ECO:0000313" key="4">
    <source>
        <dbReference type="Proteomes" id="UP000749559"/>
    </source>
</evidence>
<gene>
    <name evidence="3" type="ORF">OFUS_LOCUS12295</name>
</gene>
<dbReference type="AlphaFoldDB" id="A0A8S4P094"/>
<dbReference type="Proteomes" id="UP000749559">
    <property type="component" value="Unassembled WGS sequence"/>
</dbReference>
<keyword evidence="4" id="KW-1185">Reference proteome</keyword>
<evidence type="ECO:0000313" key="3">
    <source>
        <dbReference type="EMBL" id="CAH1786384.1"/>
    </source>
</evidence>
<dbReference type="InterPro" id="IPR012338">
    <property type="entry name" value="Beta-lactam/transpept-like"/>
</dbReference>
<dbReference type="OrthoDB" id="5946976at2759"/>
<proteinExistence type="predicted"/>
<sequence>MAIIQTLLLLVLILGFSQAQTDWPEMKPKIDTFINEILECRGKIGMNLAIVQDNEPLYTTGYGYADLDNMVPDDGETIHFIYSISKSFVVTLFATVIEETEISWDSLITDLLPDFRFRDEERNKGMQLRDLLGQASGIPERLGGPYNSVAEFVNVVKCTEPVMGMRQSFCYVDKNYYLAGAILEHLTNKSFSQLMHERILTPLKMNSTFPSLAHRYNESLGKFAYGYRLVNGEVVVSDSPGTEGEVTETLVAAAMGAMSTAEDMAEYMKFHLGAYRNDGSLNSIVDPNILREMYKPNQVINFYTSFLEIDGLDDIDETWRVYAYGMGFWMGNFRESDFIQHGGYGTHDTIMTLFKQWNLGIYTSLTGPHGVDSHATMSFIHFYIADILRGNTPIFNISYACNYTLPAKEGGYCGRFEIHPDTSIDKTKNTTSPVETYSGSYANLDDEAKIKVDPNRATLVMTKGCEEYHLYPSGVPHAFVAESTGECYGCAKRVVFTILSETGLVDDFSSLRIDDVEFQNSRMKPEEIKCDVSLASDTNFSRLCLYSMMAFALTATTII</sequence>
<dbReference type="Gene3D" id="3.40.710.10">
    <property type="entry name" value="DD-peptidase/beta-lactamase superfamily"/>
    <property type="match status" value="1"/>
</dbReference>
<dbReference type="EMBL" id="CAIIXF020000006">
    <property type="protein sequence ID" value="CAH1786384.1"/>
    <property type="molecule type" value="Genomic_DNA"/>
</dbReference>
<dbReference type="SUPFAM" id="SSF56601">
    <property type="entry name" value="beta-lactamase/transpeptidase-like"/>
    <property type="match status" value="1"/>
</dbReference>
<dbReference type="Pfam" id="PF00144">
    <property type="entry name" value="Beta-lactamase"/>
    <property type="match status" value="1"/>
</dbReference>
<evidence type="ECO:0000259" key="2">
    <source>
        <dbReference type="Pfam" id="PF00144"/>
    </source>
</evidence>
<reference evidence="3" key="1">
    <citation type="submission" date="2022-03" db="EMBL/GenBank/DDBJ databases">
        <authorList>
            <person name="Martin C."/>
        </authorList>
    </citation>
    <scope>NUCLEOTIDE SEQUENCE</scope>
</reference>
<feature type="chain" id="PRO_5035764688" description="Beta-lactamase-related domain-containing protein" evidence="1">
    <location>
        <begin position="20"/>
        <end position="559"/>
    </location>
</feature>
<name>A0A8S4P094_OWEFU</name>
<feature type="signal peptide" evidence="1">
    <location>
        <begin position="1"/>
        <end position="19"/>
    </location>
</feature>